<comment type="caution">
    <text evidence="1">The sequence shown here is derived from an EMBL/GenBank/DDBJ whole genome shotgun (WGS) entry which is preliminary data.</text>
</comment>
<protein>
    <submittedName>
        <fullName evidence="1">Uncharacterized protein</fullName>
    </submittedName>
</protein>
<evidence type="ECO:0000313" key="2">
    <source>
        <dbReference type="Proteomes" id="UP000624244"/>
    </source>
</evidence>
<accession>A0A8H5ZEZ7</accession>
<dbReference type="Proteomes" id="UP000624244">
    <property type="component" value="Unassembled WGS sequence"/>
</dbReference>
<reference evidence="1" key="1">
    <citation type="submission" date="2019-11" db="EMBL/GenBank/DDBJ databases">
        <title>Bipolaris sorokiniana Genome sequencing.</title>
        <authorList>
            <person name="Wang H."/>
        </authorList>
    </citation>
    <scope>NUCLEOTIDE SEQUENCE</scope>
</reference>
<proteinExistence type="predicted"/>
<evidence type="ECO:0000313" key="1">
    <source>
        <dbReference type="EMBL" id="KAF5848061.1"/>
    </source>
</evidence>
<sequence length="235" mass="26200">MIETVATYVQTFGSISKALNCISSAALVQSRRVKRLEDNRILWETFYTGTQQAIIDASRYIGTVKHDLETSYKEVQALFQKIKDNRNAFELKIRSIDELLAAKRKGLNNYIFQLAAEAAAVMFVGAAEALAIVSGPAVAFKAASTVLKGTILATFSDTLKESQKRLEDFEIERLTRMAAVGKRGEIEAAVMEWYIKEVNCEEVIKGWDAVDVGCDVWNDMFYAQGCSLPADFELE</sequence>
<dbReference type="EMBL" id="WNKQ01000012">
    <property type="protein sequence ID" value="KAF5848061.1"/>
    <property type="molecule type" value="Genomic_DNA"/>
</dbReference>
<name>A0A8H5ZEZ7_COCSA</name>
<gene>
    <name evidence="1" type="ORF">GGP41_009267</name>
</gene>
<organism evidence="1 2">
    <name type="scientific">Cochliobolus sativus</name>
    <name type="common">Common root rot and spot blotch fungus</name>
    <name type="synonym">Bipolaris sorokiniana</name>
    <dbReference type="NCBI Taxonomy" id="45130"/>
    <lineage>
        <taxon>Eukaryota</taxon>
        <taxon>Fungi</taxon>
        <taxon>Dikarya</taxon>
        <taxon>Ascomycota</taxon>
        <taxon>Pezizomycotina</taxon>
        <taxon>Dothideomycetes</taxon>
        <taxon>Pleosporomycetidae</taxon>
        <taxon>Pleosporales</taxon>
        <taxon>Pleosporineae</taxon>
        <taxon>Pleosporaceae</taxon>
        <taxon>Bipolaris</taxon>
    </lineage>
</organism>
<dbReference type="AlphaFoldDB" id="A0A8H5ZEZ7"/>